<evidence type="ECO:0000313" key="4">
    <source>
        <dbReference type="EMBL" id="JAS67126.1"/>
    </source>
</evidence>
<dbReference type="InterPro" id="IPR055473">
    <property type="entry name" value="DUF7045"/>
</dbReference>
<dbReference type="InterPro" id="IPR055471">
    <property type="entry name" value="DUF7043"/>
</dbReference>
<dbReference type="Pfam" id="PF23070">
    <property type="entry name" value="DUF7043"/>
    <property type="match status" value="1"/>
</dbReference>
<sequence>STLTFYFHQCYYRDQQSLSFQCLAHWKSKNKEFIILFNDKEDTYHCSLIRKDEKNGLITLSISNDSNCDTVTYENDFYLTQIKDTFINHRNYAKLNEFPDWLLGEWKDVVVDKKLLLYKDQSSFKTYTMKIHEVEDDDKYLVSIVSQCYEEGYTCLRIKNRSENVFEMQIGLKQAQSRSRARDLCSESNFQQDQWIPQSRMKIRQMSECPIRGVFIGQIPDDLTICGNLSTTYKHPDLINYRVFVCNQSNEVIEDRQYRCLGQWYDNDLLYTYVERIDLGQHKVFECFVGYQESESVIYIKEAGSYCHRHQSLQLYKMDMKKTDIENCTQDVTTTVHSMDIVPIIKITTQSTAYEPISTLEPHQNGSTEAIGKMNLTTVRITKVSSPSSSLSLDSY</sequence>
<evidence type="ECO:0000259" key="2">
    <source>
        <dbReference type="Pfam" id="PF23070"/>
    </source>
</evidence>
<dbReference type="InterPro" id="IPR055470">
    <property type="entry name" value="DUF7042"/>
</dbReference>
<dbReference type="AlphaFoldDB" id="A0A1B6GXI2"/>
<dbReference type="Pfam" id="PF23073">
    <property type="entry name" value="DUF7045"/>
    <property type="match status" value="1"/>
</dbReference>
<dbReference type="PANTHER" id="PTHR22255">
    <property type="entry name" value="LP06548P"/>
    <property type="match status" value="1"/>
</dbReference>
<feature type="domain" description="DUF7045" evidence="3">
    <location>
        <begin position="209"/>
        <end position="311"/>
    </location>
</feature>
<evidence type="ECO:0000259" key="1">
    <source>
        <dbReference type="Pfam" id="PF23069"/>
    </source>
</evidence>
<feature type="domain" description="DUF7042" evidence="1">
    <location>
        <begin position="1"/>
        <end position="75"/>
    </location>
</feature>
<feature type="non-terminal residue" evidence="4">
    <location>
        <position position="396"/>
    </location>
</feature>
<protein>
    <submittedName>
        <fullName evidence="4">Uncharacterized protein</fullName>
    </submittedName>
</protein>
<feature type="non-terminal residue" evidence="4">
    <location>
        <position position="1"/>
    </location>
</feature>
<feature type="domain" description="DUF7043" evidence="2">
    <location>
        <begin position="97"/>
        <end position="196"/>
    </location>
</feature>
<proteinExistence type="predicted"/>
<accession>A0A1B6GXI2</accession>
<evidence type="ECO:0000259" key="3">
    <source>
        <dbReference type="Pfam" id="PF23073"/>
    </source>
</evidence>
<reference evidence="4" key="1">
    <citation type="submission" date="2015-11" db="EMBL/GenBank/DDBJ databases">
        <title>De novo transcriptome assembly of four potential Pierce s Disease insect vectors from Arizona vineyards.</title>
        <authorList>
            <person name="Tassone E.E."/>
        </authorList>
    </citation>
    <scope>NUCLEOTIDE SEQUENCE</scope>
</reference>
<name>A0A1B6GXI2_9HEMI</name>
<dbReference type="Pfam" id="PF23069">
    <property type="entry name" value="DUF7042"/>
    <property type="match status" value="1"/>
</dbReference>
<organism evidence="4">
    <name type="scientific">Cuerna arida</name>
    <dbReference type="NCBI Taxonomy" id="1464854"/>
    <lineage>
        <taxon>Eukaryota</taxon>
        <taxon>Metazoa</taxon>
        <taxon>Ecdysozoa</taxon>
        <taxon>Arthropoda</taxon>
        <taxon>Hexapoda</taxon>
        <taxon>Insecta</taxon>
        <taxon>Pterygota</taxon>
        <taxon>Neoptera</taxon>
        <taxon>Paraneoptera</taxon>
        <taxon>Hemiptera</taxon>
        <taxon>Auchenorrhyncha</taxon>
        <taxon>Membracoidea</taxon>
        <taxon>Cicadellidae</taxon>
        <taxon>Cicadellinae</taxon>
        <taxon>Proconiini</taxon>
        <taxon>Cuerna</taxon>
    </lineage>
</organism>
<dbReference type="PANTHER" id="PTHR22255:SF4">
    <property type="entry name" value="CATION-INDEPENDENT MANNOSE-6-PHOSPHATE RECEPTOR"/>
    <property type="match status" value="1"/>
</dbReference>
<dbReference type="EMBL" id="GECZ01002643">
    <property type="protein sequence ID" value="JAS67126.1"/>
    <property type="molecule type" value="Transcribed_RNA"/>
</dbReference>
<gene>
    <name evidence="4" type="ORF">g.44423</name>
</gene>